<evidence type="ECO:0000256" key="1">
    <source>
        <dbReference type="SAM" id="MobiDB-lite"/>
    </source>
</evidence>
<evidence type="ECO:0000313" key="3">
    <source>
        <dbReference type="Proteomes" id="UP000313359"/>
    </source>
</evidence>
<dbReference type="EMBL" id="ML122257">
    <property type="protein sequence ID" value="RPD63081.1"/>
    <property type="molecule type" value="Genomic_DNA"/>
</dbReference>
<protein>
    <submittedName>
        <fullName evidence="2">Uncharacterized protein</fullName>
    </submittedName>
</protein>
<feature type="region of interest" description="Disordered" evidence="1">
    <location>
        <begin position="146"/>
        <end position="167"/>
    </location>
</feature>
<organism evidence="2 3">
    <name type="scientific">Lentinus tigrinus ALCF2SS1-6</name>
    <dbReference type="NCBI Taxonomy" id="1328759"/>
    <lineage>
        <taxon>Eukaryota</taxon>
        <taxon>Fungi</taxon>
        <taxon>Dikarya</taxon>
        <taxon>Basidiomycota</taxon>
        <taxon>Agaricomycotina</taxon>
        <taxon>Agaricomycetes</taxon>
        <taxon>Polyporales</taxon>
        <taxon>Polyporaceae</taxon>
        <taxon>Lentinus</taxon>
    </lineage>
</organism>
<evidence type="ECO:0000313" key="2">
    <source>
        <dbReference type="EMBL" id="RPD63081.1"/>
    </source>
</evidence>
<dbReference type="AlphaFoldDB" id="A0A5C2SHC0"/>
<dbReference type="Proteomes" id="UP000313359">
    <property type="component" value="Unassembled WGS sequence"/>
</dbReference>
<feature type="compositionally biased region" description="Basic and acidic residues" evidence="1">
    <location>
        <begin position="155"/>
        <end position="166"/>
    </location>
</feature>
<sequence>MIRTTSLNVGKWSCSSRCTCRVTSLGWSSLVSLVVSRIERTTHRRAYHSRRVPPRCHGYHQRNGEFQMSAPISWIFRAGIWASFTSRLVRARRRDWHMPGGTGTNPIVSPRSAGAPQRTCRPFSHGAFSADVTDVWLRSQETQAFRSGGSAMSESRGEECRSEEHAGISPTTFRRAGTAPARPRVWR</sequence>
<gene>
    <name evidence="2" type="ORF">L227DRAFT_413575</name>
</gene>
<accession>A0A5C2SHC0</accession>
<name>A0A5C2SHC0_9APHY</name>
<reference evidence="2" key="1">
    <citation type="journal article" date="2018" name="Genome Biol. Evol.">
        <title>Genomics and development of Lentinus tigrinus, a white-rot wood-decaying mushroom with dimorphic fruiting bodies.</title>
        <authorList>
            <person name="Wu B."/>
            <person name="Xu Z."/>
            <person name="Knudson A."/>
            <person name="Carlson A."/>
            <person name="Chen N."/>
            <person name="Kovaka S."/>
            <person name="LaButti K."/>
            <person name="Lipzen A."/>
            <person name="Pennachio C."/>
            <person name="Riley R."/>
            <person name="Schakwitz W."/>
            <person name="Umezawa K."/>
            <person name="Ohm R.A."/>
            <person name="Grigoriev I.V."/>
            <person name="Nagy L.G."/>
            <person name="Gibbons J."/>
            <person name="Hibbett D."/>
        </authorList>
    </citation>
    <scope>NUCLEOTIDE SEQUENCE [LARGE SCALE GENOMIC DNA]</scope>
    <source>
        <strain evidence="2">ALCF2SS1-6</strain>
    </source>
</reference>
<keyword evidence="3" id="KW-1185">Reference proteome</keyword>
<proteinExistence type="predicted"/>